<keyword evidence="6 8" id="KW-0472">Membrane</keyword>
<comment type="similarity">
    <text evidence="2">Belongs to the VirD4/TraG family.</text>
</comment>
<name>A0A9X7CD54_BACCE</name>
<evidence type="ECO:0000256" key="8">
    <source>
        <dbReference type="SAM" id="Phobius"/>
    </source>
</evidence>
<evidence type="ECO:0000256" key="4">
    <source>
        <dbReference type="ARBA" id="ARBA00022692"/>
    </source>
</evidence>
<dbReference type="EMBL" id="NUIQ01000076">
    <property type="protein sequence ID" value="PGO78225.1"/>
    <property type="molecule type" value="Genomic_DNA"/>
</dbReference>
<evidence type="ECO:0000256" key="5">
    <source>
        <dbReference type="ARBA" id="ARBA00022989"/>
    </source>
</evidence>
<reference evidence="9 10" key="1">
    <citation type="submission" date="2017-09" db="EMBL/GenBank/DDBJ databases">
        <title>Large-scale bioinformatics analysis of Bacillus genomes uncovers conserved roles of natural products in bacterial physiology.</title>
        <authorList>
            <consortium name="Agbiome Team Llc"/>
            <person name="Bleich R.M."/>
            <person name="Grubbs K.J."/>
            <person name="Santa Maria K.C."/>
            <person name="Allen S.E."/>
            <person name="Farag S."/>
            <person name="Shank E.A."/>
            <person name="Bowers A."/>
        </authorList>
    </citation>
    <scope>NUCLEOTIDE SEQUENCE [LARGE SCALE GENOMIC DNA]</scope>
    <source>
        <strain evidence="9 10">AFS049141</strain>
    </source>
</reference>
<dbReference type="AlphaFoldDB" id="A0A9X7CD54"/>
<dbReference type="InterPro" id="IPR027417">
    <property type="entry name" value="P-loop_NTPase"/>
</dbReference>
<keyword evidence="4 8" id="KW-0812">Transmembrane</keyword>
<dbReference type="InterPro" id="IPR003688">
    <property type="entry name" value="TraG/VirD4"/>
</dbReference>
<dbReference type="PANTHER" id="PTHR37937">
    <property type="entry name" value="CONJUGATIVE TRANSFER: DNA TRANSPORT"/>
    <property type="match status" value="1"/>
</dbReference>
<comment type="caution">
    <text evidence="9">The sequence shown here is derived from an EMBL/GenBank/DDBJ whole genome shotgun (WGS) entry which is preliminary data.</text>
</comment>
<dbReference type="InterPro" id="IPR051539">
    <property type="entry name" value="T4SS-coupling_protein"/>
</dbReference>
<dbReference type="NCBIfam" id="NF045973">
    <property type="entry name" value="conju_CD1115"/>
    <property type="match status" value="1"/>
</dbReference>
<proteinExistence type="inferred from homology"/>
<sequence>MNSKKDAWKVITFCCITSLILSYVAIGLLFLVEKGGEIAHILQSPLQLYSFVMEAQGQLQKILYSVPFVSLGSLLYWQRKSFIQEKFEDASDYAVHGEGKFEGMKNLINGKSFSKNNRYKKDPLQTFKMARGTILGKVPKKKEVLIMPKDTEIDNANVLIIGSPGSGKGQGFVYPNLINNTEETIICSDPKGELYRDTHLIKQDQGYRVYLVDFVEFINCHRYNPLDYVHDDIDARAVANIIAKNSAEGSRDFWTKASLSFLSAIILYVKDKYKDKANMTHVIDFAVRAGKEAEYLDGVIEDLTEEHPAYHLFQLASIAAGSTKTGIMATMAQQIGIFALRKVAGLTETSDFLFEDLQKHKSIVYVKIPMDENPFEQVTAMFFDQLIEVFYKIAVRSSDNKVPIRSIFLFDEFSNIGTIEKYPKVLATCRGLAMVMMTVVQDFGQLEDKKRYGHEMTRSIINNHDTILFLRTKDKKTAEYLSGIADDTTAKVKTNSIQHGAKNTSKSTSEQYVKKRLIPVGDLIRIKKNDCFLFVSGHDPVKLEKAWQFKVFNDFMKNYETKYRPLMMEKGMIPTEKPVVLEKVEGKDKTVKHEEKVKENNTLANEFAVFAPVFTTTVAIEKEGNTSESENAEENKEENLVSTEETTDTESPPSSSKKSSKPSESKENEEREEEDEDEDTMLAYEETSDMESEQRDVESSEPEFGELPI</sequence>
<evidence type="ECO:0000256" key="3">
    <source>
        <dbReference type="ARBA" id="ARBA00022475"/>
    </source>
</evidence>
<feature type="transmembrane region" description="Helical" evidence="8">
    <location>
        <begin position="7"/>
        <end position="32"/>
    </location>
</feature>
<dbReference type="RefSeq" id="WP_098770956.1">
    <property type="nucleotide sequence ID" value="NZ_NUIQ01000076.1"/>
</dbReference>
<evidence type="ECO:0000313" key="10">
    <source>
        <dbReference type="Proteomes" id="UP000223834"/>
    </source>
</evidence>
<dbReference type="Pfam" id="PF02534">
    <property type="entry name" value="T4SS-DNA_transf"/>
    <property type="match status" value="1"/>
</dbReference>
<evidence type="ECO:0000256" key="2">
    <source>
        <dbReference type="ARBA" id="ARBA00008806"/>
    </source>
</evidence>
<dbReference type="CDD" id="cd01127">
    <property type="entry name" value="TrwB_TraG_TraD_VirD4"/>
    <property type="match status" value="1"/>
</dbReference>
<feature type="region of interest" description="Disordered" evidence="7">
    <location>
        <begin position="623"/>
        <end position="709"/>
    </location>
</feature>
<comment type="subcellular location">
    <subcellularLocation>
        <location evidence="1">Cell membrane</location>
        <topology evidence="1">Multi-pass membrane protein</topology>
    </subcellularLocation>
</comment>
<accession>A0A9X7CD54</accession>
<protein>
    <submittedName>
        <fullName evidence="9">Type IV secretion system protein</fullName>
    </submittedName>
</protein>
<dbReference type="SUPFAM" id="SSF52540">
    <property type="entry name" value="P-loop containing nucleoside triphosphate hydrolases"/>
    <property type="match status" value="1"/>
</dbReference>
<dbReference type="GO" id="GO:0005886">
    <property type="term" value="C:plasma membrane"/>
    <property type="evidence" value="ECO:0007669"/>
    <property type="project" value="UniProtKB-SubCell"/>
</dbReference>
<gene>
    <name evidence="9" type="ORF">CN980_09840</name>
</gene>
<feature type="compositionally biased region" description="Acidic residues" evidence="7">
    <location>
        <begin position="670"/>
        <end position="691"/>
    </location>
</feature>
<keyword evidence="3" id="KW-1003">Cell membrane</keyword>
<dbReference type="Proteomes" id="UP000223834">
    <property type="component" value="Unassembled WGS sequence"/>
</dbReference>
<organism evidence="9 10">
    <name type="scientific">Bacillus cereus</name>
    <dbReference type="NCBI Taxonomy" id="1396"/>
    <lineage>
        <taxon>Bacteria</taxon>
        <taxon>Bacillati</taxon>
        <taxon>Bacillota</taxon>
        <taxon>Bacilli</taxon>
        <taxon>Bacillales</taxon>
        <taxon>Bacillaceae</taxon>
        <taxon>Bacillus</taxon>
        <taxon>Bacillus cereus group</taxon>
    </lineage>
</organism>
<evidence type="ECO:0000256" key="1">
    <source>
        <dbReference type="ARBA" id="ARBA00004651"/>
    </source>
</evidence>
<evidence type="ECO:0000256" key="7">
    <source>
        <dbReference type="SAM" id="MobiDB-lite"/>
    </source>
</evidence>
<keyword evidence="5 8" id="KW-1133">Transmembrane helix</keyword>
<dbReference type="Gene3D" id="3.40.50.300">
    <property type="entry name" value="P-loop containing nucleotide triphosphate hydrolases"/>
    <property type="match status" value="1"/>
</dbReference>
<evidence type="ECO:0000313" key="9">
    <source>
        <dbReference type="EMBL" id="PGO78225.1"/>
    </source>
</evidence>
<evidence type="ECO:0000256" key="6">
    <source>
        <dbReference type="ARBA" id="ARBA00023136"/>
    </source>
</evidence>
<dbReference type="PANTHER" id="PTHR37937:SF1">
    <property type="entry name" value="CONJUGATIVE TRANSFER: DNA TRANSPORT"/>
    <property type="match status" value="1"/>
</dbReference>
<feature type="compositionally biased region" description="Acidic residues" evidence="7">
    <location>
        <begin position="699"/>
        <end position="709"/>
    </location>
</feature>